<accession>A0A6D2K0N6</accession>
<evidence type="ECO:0000313" key="1">
    <source>
        <dbReference type="EMBL" id="CAA7050017.1"/>
    </source>
</evidence>
<evidence type="ECO:0000313" key="2">
    <source>
        <dbReference type="Proteomes" id="UP000467841"/>
    </source>
</evidence>
<dbReference type="OrthoDB" id="1936100at2759"/>
<reference evidence="1" key="1">
    <citation type="submission" date="2020-01" db="EMBL/GenBank/DDBJ databases">
        <authorList>
            <person name="Mishra B."/>
        </authorList>
    </citation>
    <scope>NUCLEOTIDE SEQUENCE [LARGE SCALE GENOMIC DNA]</scope>
</reference>
<sequence>MILILLKHIFSDGRGADRAIGRDIVDPHYKECLYTGIGVSCVEGEVMPGQWELQVYMWRVFVLVIQYVLLDAFSRVTSWNRVPSSIEFRVELK</sequence>
<dbReference type="SUPFAM" id="SSF55931">
    <property type="entry name" value="Glutamine synthetase/guanido kinase"/>
    <property type="match status" value="1"/>
</dbReference>
<dbReference type="Gene3D" id="3.30.590.10">
    <property type="entry name" value="Glutamine synthetase/guanido kinase, catalytic domain"/>
    <property type="match status" value="1"/>
</dbReference>
<gene>
    <name evidence="1" type="ORF">MERR_LOCUS37252</name>
</gene>
<dbReference type="InterPro" id="IPR050292">
    <property type="entry name" value="Glutamine_Synthetase"/>
</dbReference>
<proteinExistence type="predicted"/>
<dbReference type="GO" id="GO:0004356">
    <property type="term" value="F:glutamine synthetase activity"/>
    <property type="evidence" value="ECO:0007669"/>
    <property type="project" value="TreeGrafter"/>
</dbReference>
<dbReference type="PANTHER" id="PTHR20852">
    <property type="entry name" value="GLUTAMINE SYNTHETASE"/>
    <property type="match status" value="1"/>
</dbReference>
<name>A0A6D2K0N6_9BRAS</name>
<dbReference type="PANTHER" id="PTHR20852:SF86">
    <property type="entry name" value="GLUTAMINE SYNTHETASE CYTOSOLIC ISOZYME 1-3"/>
    <property type="match status" value="1"/>
</dbReference>
<dbReference type="GO" id="GO:0005737">
    <property type="term" value="C:cytoplasm"/>
    <property type="evidence" value="ECO:0007669"/>
    <property type="project" value="TreeGrafter"/>
</dbReference>
<comment type="caution">
    <text evidence="1">The sequence shown here is derived from an EMBL/GenBank/DDBJ whole genome shotgun (WGS) entry which is preliminary data.</text>
</comment>
<dbReference type="EMBL" id="CACVBM020001435">
    <property type="protein sequence ID" value="CAA7050017.1"/>
    <property type="molecule type" value="Genomic_DNA"/>
</dbReference>
<dbReference type="GO" id="GO:0006542">
    <property type="term" value="P:glutamine biosynthetic process"/>
    <property type="evidence" value="ECO:0007669"/>
    <property type="project" value="TreeGrafter"/>
</dbReference>
<protein>
    <submittedName>
        <fullName evidence="1">Uncharacterized protein</fullName>
    </submittedName>
</protein>
<dbReference type="Proteomes" id="UP000467841">
    <property type="component" value="Unassembled WGS sequence"/>
</dbReference>
<dbReference type="AlphaFoldDB" id="A0A6D2K0N6"/>
<keyword evidence="2" id="KW-1185">Reference proteome</keyword>
<dbReference type="InterPro" id="IPR014746">
    <property type="entry name" value="Gln_synth/guanido_kin_cat_dom"/>
</dbReference>
<organism evidence="1 2">
    <name type="scientific">Microthlaspi erraticum</name>
    <dbReference type="NCBI Taxonomy" id="1685480"/>
    <lineage>
        <taxon>Eukaryota</taxon>
        <taxon>Viridiplantae</taxon>
        <taxon>Streptophyta</taxon>
        <taxon>Embryophyta</taxon>
        <taxon>Tracheophyta</taxon>
        <taxon>Spermatophyta</taxon>
        <taxon>Magnoliopsida</taxon>
        <taxon>eudicotyledons</taxon>
        <taxon>Gunneridae</taxon>
        <taxon>Pentapetalae</taxon>
        <taxon>rosids</taxon>
        <taxon>malvids</taxon>
        <taxon>Brassicales</taxon>
        <taxon>Brassicaceae</taxon>
        <taxon>Coluteocarpeae</taxon>
        <taxon>Microthlaspi</taxon>
    </lineage>
</organism>